<evidence type="ECO:0000313" key="3">
    <source>
        <dbReference type="Proteomes" id="UP000288805"/>
    </source>
</evidence>
<dbReference type="AlphaFoldDB" id="A0A438GK46"/>
<protein>
    <submittedName>
        <fullName evidence="2">Uncharacterized protein</fullName>
    </submittedName>
</protein>
<accession>A0A438GK46</accession>
<reference evidence="2 3" key="1">
    <citation type="journal article" date="2018" name="PLoS Genet.">
        <title>Population sequencing reveals clonal diversity and ancestral inbreeding in the grapevine cultivar Chardonnay.</title>
        <authorList>
            <person name="Roach M.J."/>
            <person name="Johnson D.L."/>
            <person name="Bohlmann J."/>
            <person name="van Vuuren H.J."/>
            <person name="Jones S.J."/>
            <person name="Pretorius I.S."/>
            <person name="Schmidt S.A."/>
            <person name="Borneman A.R."/>
        </authorList>
    </citation>
    <scope>NUCLEOTIDE SEQUENCE [LARGE SCALE GENOMIC DNA]</scope>
    <source>
        <strain evidence="3">cv. Chardonnay</strain>
        <tissue evidence="2">Leaf</tissue>
    </source>
</reference>
<proteinExistence type="predicted"/>
<feature type="compositionally biased region" description="Acidic residues" evidence="1">
    <location>
        <begin position="57"/>
        <end position="67"/>
    </location>
</feature>
<sequence>MVVKMMRWRPWPPLIPRKYEVKLVVRRMEGWGARGGGRRGAESGGGDQVEGAQDLAEFAETDGEEELHEGGGRGPRRRRSLG</sequence>
<evidence type="ECO:0000256" key="1">
    <source>
        <dbReference type="SAM" id="MobiDB-lite"/>
    </source>
</evidence>
<dbReference type="Proteomes" id="UP000288805">
    <property type="component" value="Unassembled WGS sequence"/>
</dbReference>
<name>A0A438GK46_VITVI</name>
<comment type="caution">
    <text evidence="2">The sequence shown here is derived from an EMBL/GenBank/DDBJ whole genome shotgun (WGS) entry which is preliminary data.</text>
</comment>
<evidence type="ECO:0000313" key="2">
    <source>
        <dbReference type="EMBL" id="RVW72557.1"/>
    </source>
</evidence>
<organism evidence="2 3">
    <name type="scientific">Vitis vinifera</name>
    <name type="common">Grape</name>
    <dbReference type="NCBI Taxonomy" id="29760"/>
    <lineage>
        <taxon>Eukaryota</taxon>
        <taxon>Viridiplantae</taxon>
        <taxon>Streptophyta</taxon>
        <taxon>Embryophyta</taxon>
        <taxon>Tracheophyta</taxon>
        <taxon>Spermatophyta</taxon>
        <taxon>Magnoliopsida</taxon>
        <taxon>eudicotyledons</taxon>
        <taxon>Gunneridae</taxon>
        <taxon>Pentapetalae</taxon>
        <taxon>rosids</taxon>
        <taxon>Vitales</taxon>
        <taxon>Vitaceae</taxon>
        <taxon>Viteae</taxon>
        <taxon>Vitis</taxon>
    </lineage>
</organism>
<dbReference type="EMBL" id="QGNW01000411">
    <property type="protein sequence ID" value="RVW72557.1"/>
    <property type="molecule type" value="Genomic_DNA"/>
</dbReference>
<gene>
    <name evidence="2" type="ORF">CK203_060068</name>
</gene>
<feature type="region of interest" description="Disordered" evidence="1">
    <location>
        <begin position="32"/>
        <end position="82"/>
    </location>
</feature>